<keyword evidence="5" id="KW-0808">Transferase</keyword>
<evidence type="ECO:0000313" key="5">
    <source>
        <dbReference type="RefSeq" id="XP_040973422.1"/>
    </source>
</evidence>
<evidence type="ECO:0000313" key="4">
    <source>
        <dbReference type="Proteomes" id="UP000818029"/>
    </source>
</evidence>
<dbReference type="InterPro" id="IPR017853">
    <property type="entry name" value="GH"/>
</dbReference>
<dbReference type="Pfam" id="PF05691">
    <property type="entry name" value="Raffinose_syn"/>
    <property type="match status" value="1"/>
</dbReference>
<dbReference type="PANTHER" id="PTHR31268:SF37">
    <property type="entry name" value="GALACTINOL--SUCROSE GALACTOSYLTRANSFERASE"/>
    <property type="match status" value="1"/>
</dbReference>
<proteinExistence type="inferred from homology"/>
<comment type="similarity">
    <text evidence="1">Belongs to the glycosyl hydrolases 36 family.</text>
</comment>
<dbReference type="GO" id="GO:0016757">
    <property type="term" value="F:glycosyltransferase activity"/>
    <property type="evidence" value="ECO:0007669"/>
    <property type="project" value="UniProtKB-KW"/>
</dbReference>
<dbReference type="Proteomes" id="UP000818029">
    <property type="component" value="Chromosome A07"/>
</dbReference>
<dbReference type="PANTHER" id="PTHR31268">
    <property type="match status" value="1"/>
</dbReference>
<keyword evidence="5" id="KW-0328">Glycosyltransferase</keyword>
<organism evidence="4 5">
    <name type="scientific">Gossypium hirsutum</name>
    <name type="common">Upland cotton</name>
    <name type="synonym">Gossypium mexicanum</name>
    <dbReference type="NCBI Taxonomy" id="3635"/>
    <lineage>
        <taxon>Eukaryota</taxon>
        <taxon>Viridiplantae</taxon>
        <taxon>Streptophyta</taxon>
        <taxon>Embryophyta</taxon>
        <taxon>Tracheophyta</taxon>
        <taxon>Spermatophyta</taxon>
        <taxon>Magnoliopsida</taxon>
        <taxon>eudicotyledons</taxon>
        <taxon>Gunneridae</taxon>
        <taxon>Pentapetalae</taxon>
        <taxon>rosids</taxon>
        <taxon>malvids</taxon>
        <taxon>Malvales</taxon>
        <taxon>Malvaceae</taxon>
        <taxon>Malvoideae</taxon>
        <taxon>Gossypium</taxon>
    </lineage>
</organism>
<keyword evidence="2" id="KW-0119">Carbohydrate metabolism</keyword>
<dbReference type="RefSeq" id="XP_040973422.1">
    <property type="nucleotide sequence ID" value="XM_041117488.1"/>
</dbReference>
<keyword evidence="4" id="KW-1185">Reference proteome</keyword>
<reference evidence="5" key="2">
    <citation type="submission" date="2025-08" db="UniProtKB">
        <authorList>
            <consortium name="RefSeq"/>
        </authorList>
    </citation>
    <scope>IDENTIFICATION</scope>
</reference>
<reference evidence="4" key="1">
    <citation type="journal article" date="2020" name="Nat. Genet.">
        <title>Genomic diversifications of five Gossypium allopolyploid species and their impact on cotton improvement.</title>
        <authorList>
            <person name="Chen Z.J."/>
            <person name="Sreedasyam A."/>
            <person name="Ando A."/>
            <person name="Song Q."/>
            <person name="De Santiago L.M."/>
            <person name="Hulse-Kemp A.M."/>
            <person name="Ding M."/>
            <person name="Ye W."/>
            <person name="Kirkbride R.C."/>
            <person name="Jenkins J."/>
            <person name="Plott C."/>
            <person name="Lovell J."/>
            <person name="Lin Y.M."/>
            <person name="Vaughn R."/>
            <person name="Liu B."/>
            <person name="Simpson S."/>
            <person name="Scheffler B.E."/>
            <person name="Wen L."/>
            <person name="Saski C.A."/>
            <person name="Grover C.E."/>
            <person name="Hu G."/>
            <person name="Conover J.L."/>
            <person name="Carlson J.W."/>
            <person name="Shu S."/>
            <person name="Boston L.B."/>
            <person name="Williams M."/>
            <person name="Peterson D.G."/>
            <person name="McGee K."/>
            <person name="Jones D.C."/>
            <person name="Wendel J.F."/>
            <person name="Stelly D.M."/>
            <person name="Grimwood J."/>
            <person name="Schmutz J."/>
        </authorList>
    </citation>
    <scope>NUCLEOTIDE SEQUENCE [LARGE SCALE GENOMIC DNA]</scope>
    <source>
        <strain evidence="4">cv. TM-1</strain>
    </source>
</reference>
<gene>
    <name evidence="5" type="primary">LOC107926633</name>
</gene>
<evidence type="ECO:0000256" key="2">
    <source>
        <dbReference type="ARBA" id="ARBA00023277"/>
    </source>
</evidence>
<comment type="function">
    <text evidence="3">Transglycosidase operating by a ping-pong reaction mechanism. Involved in the synthesis of raffinose, a major soluble carbohydrate in seeds, roots and tubers.</text>
</comment>
<dbReference type="InterPro" id="IPR008811">
    <property type="entry name" value="Glycosyl_hydrolases_36"/>
</dbReference>
<dbReference type="SUPFAM" id="SSF51445">
    <property type="entry name" value="(Trans)glycosidases"/>
    <property type="match status" value="1"/>
</dbReference>
<evidence type="ECO:0000256" key="1">
    <source>
        <dbReference type="ARBA" id="ARBA00007240"/>
    </source>
</evidence>
<protein>
    <submittedName>
        <fullName evidence="5">Galactinol--sucrose galactosyltransferase isoform X2</fullName>
    </submittedName>
</protein>
<sequence>MVLIDDGWQSICHDDDPISDKEGMNRTSAGEQMPCRLIKMEENYKFREYESIKLGNKKGMGAFIRDLKEEYKTIEYVYVWHALCGYWGGIRPKVQGIPPAKVVTPKLSQGLKMTMEDLAVDKIVNNGVGLVPPEAVHEMYEGLHSHLQSVGIDGVKVDVIHLLEMLAEEFGVLFQ</sequence>
<evidence type="ECO:0000256" key="3">
    <source>
        <dbReference type="ARBA" id="ARBA00025404"/>
    </source>
</evidence>
<name>A0ABM3C282_GOSHI</name>
<dbReference type="GeneID" id="107926633"/>
<accession>A0ABM3C282</accession>